<evidence type="ECO:0000256" key="1">
    <source>
        <dbReference type="ARBA" id="ARBA00004370"/>
    </source>
</evidence>
<evidence type="ECO:0000256" key="7">
    <source>
        <dbReference type="ARBA" id="ARBA00023136"/>
    </source>
</evidence>
<dbReference type="Gene3D" id="2.150.10.10">
    <property type="entry name" value="Serralysin-like metalloprotease, C-terminal"/>
    <property type="match status" value="6"/>
</dbReference>
<dbReference type="GO" id="GO:0005576">
    <property type="term" value="C:extracellular region"/>
    <property type="evidence" value="ECO:0007669"/>
    <property type="project" value="UniProtKB-SubCell"/>
</dbReference>
<dbReference type="Proteomes" id="UP000091979">
    <property type="component" value="Unassembled WGS sequence"/>
</dbReference>
<dbReference type="InterPro" id="IPR011049">
    <property type="entry name" value="Serralysin-like_metalloprot_C"/>
</dbReference>
<reference evidence="8 9" key="1">
    <citation type="submission" date="2015-01" db="EMBL/GenBank/DDBJ databases">
        <title>Desulfovibrio sp. JC271 draft genome sequence.</title>
        <authorList>
            <person name="Shivani Y."/>
            <person name="Subhash Y."/>
            <person name="Sasikala C."/>
            <person name="Ramana C.V."/>
        </authorList>
    </citation>
    <scope>NUCLEOTIDE SEQUENCE [LARGE SCALE GENOMIC DNA]</scope>
    <source>
        <strain evidence="8 9">JC271</strain>
    </source>
</reference>
<sequence>MASTKKGTPGDDIINVDSTVTFVNGGDGNDTINAETGHKKIFGGAGKDTITTGSGHDAVHGGTGDDTINTGAGDDFVEGGDGNDTITLGDGKNTVTGGLGDDIIHGGVNQDTYIFNIGDGHDTIYDNAGGLTSSGVSSDKLQFGAGITKEDLIFTAEGNDWLITFKNNSSDSIRIKNVMNEYYRGIDSIHFIDKSSISTSSIRFHLSSLTEGADTIDMSDFVMPVTVKALGGDDTITTGNATTTVFGGKGNDTIAATNGQLIAYGEDGDDNITGKHYSDRIFGGAGEDVIDAGSGKNYVFGGADNDTITTGSGHDAVHGGTGDDTINTGAGNDFVEGGDGNDTITLGDGKNTVTGGLGDDTIYGGANKDTYIFNIGDGHDTIYDNVSNETETGYHLDELKFGAGITKEDLIFTAEGNDWLITFKNNSSDSIRIKNVMNENYRGVDSIHFIDKSSISTSSIKFHLSGLTEGADTIDISDFVMPATVKALGGDDTITTGNATTTVFGGKGNDTIATAHGQLIAFGEDGDDNITGKYYNDRIYGGAGEDIIDAGDGTNYVFGGADNDTITTGSGHDTVYGGAGDDIIYAGNGQNTISGGLGNDTIHGGNHDDTFIFNLGDGHDTIFDNTEETAGTSFSRDKIRFGKGITSEDIVITQDGNDQLITFKNSSTDSVRIKNVASQNYLQFEYHSSSNTITGTANNDTLTSSASGNTVTGGRGDDTIYGGIGNDTYVFNIGDGHDTIYDNPDGKSGSYSDKITFGEGITFDQLTLTVDAQDWLITFKNNPADSIRVKNVMTQYYSRIESLTFSDDTTISTSNI</sequence>
<dbReference type="STRING" id="1560234.SP90_16390"/>
<keyword evidence="5" id="KW-0677">Repeat</keyword>
<dbReference type="PANTHER" id="PTHR38340:SF1">
    <property type="entry name" value="S-LAYER PROTEIN"/>
    <property type="match status" value="1"/>
</dbReference>
<comment type="caution">
    <text evidence="8">The sequence shown here is derived from an EMBL/GenBank/DDBJ whole genome shotgun (WGS) entry which is preliminary data.</text>
</comment>
<dbReference type="RefSeq" id="WP_269449372.1">
    <property type="nucleotide sequence ID" value="NZ_JXMS01000049.1"/>
</dbReference>
<dbReference type="PRINTS" id="PR00313">
    <property type="entry name" value="CABNDNGRPT"/>
</dbReference>
<evidence type="ECO:0000256" key="6">
    <source>
        <dbReference type="ARBA" id="ARBA00023026"/>
    </source>
</evidence>
<feature type="non-terminal residue" evidence="8">
    <location>
        <position position="816"/>
    </location>
</feature>
<keyword evidence="6" id="KW-0843">Virulence</keyword>
<evidence type="ECO:0000256" key="4">
    <source>
        <dbReference type="ARBA" id="ARBA00022656"/>
    </source>
</evidence>
<evidence type="ECO:0000256" key="5">
    <source>
        <dbReference type="ARBA" id="ARBA00022737"/>
    </source>
</evidence>
<dbReference type="Pfam" id="PF00353">
    <property type="entry name" value="HemolysinCabind"/>
    <property type="match status" value="10"/>
</dbReference>
<dbReference type="PRINTS" id="PR01488">
    <property type="entry name" value="RTXTOXINA"/>
</dbReference>
<dbReference type="EMBL" id="JXMS01000049">
    <property type="protein sequence ID" value="OBQ45750.1"/>
    <property type="molecule type" value="Genomic_DNA"/>
</dbReference>
<dbReference type="InterPro" id="IPR003995">
    <property type="entry name" value="RTX_toxin_determinant-A"/>
</dbReference>
<keyword evidence="7" id="KW-0472">Membrane</keyword>
<dbReference type="AlphaFoldDB" id="A0A1B7X8Y1"/>
<dbReference type="GO" id="GO:0016020">
    <property type="term" value="C:membrane"/>
    <property type="evidence" value="ECO:0007669"/>
    <property type="project" value="UniProtKB-SubCell"/>
</dbReference>
<evidence type="ECO:0000313" key="9">
    <source>
        <dbReference type="Proteomes" id="UP000091979"/>
    </source>
</evidence>
<evidence type="ECO:0000313" key="8">
    <source>
        <dbReference type="EMBL" id="OBQ45750.1"/>
    </source>
</evidence>
<gene>
    <name evidence="8" type="ORF">SP90_16390</name>
</gene>
<dbReference type="SUPFAM" id="SSF51120">
    <property type="entry name" value="beta-Roll"/>
    <property type="match status" value="6"/>
</dbReference>
<organism evidence="8 9">
    <name type="scientific">Halodesulfovibrio spirochaetisodalis</name>
    <dbReference type="NCBI Taxonomy" id="1560234"/>
    <lineage>
        <taxon>Bacteria</taxon>
        <taxon>Pseudomonadati</taxon>
        <taxon>Thermodesulfobacteriota</taxon>
        <taxon>Desulfovibrionia</taxon>
        <taxon>Desulfovibrionales</taxon>
        <taxon>Desulfovibrionaceae</taxon>
        <taxon>Halodesulfovibrio</taxon>
    </lineage>
</organism>
<name>A0A1B7X8Y1_9BACT</name>
<evidence type="ECO:0000256" key="3">
    <source>
        <dbReference type="ARBA" id="ARBA00022525"/>
    </source>
</evidence>
<accession>A0A1B7X8Y1</accession>
<comment type="subcellular location">
    <subcellularLocation>
        <location evidence="1">Membrane</location>
    </subcellularLocation>
    <subcellularLocation>
        <location evidence="2">Secreted</location>
    </subcellularLocation>
</comment>
<dbReference type="PANTHER" id="PTHR38340">
    <property type="entry name" value="S-LAYER PROTEIN"/>
    <property type="match status" value="1"/>
</dbReference>
<dbReference type="GO" id="GO:0005509">
    <property type="term" value="F:calcium ion binding"/>
    <property type="evidence" value="ECO:0007669"/>
    <property type="project" value="InterPro"/>
</dbReference>
<dbReference type="InterPro" id="IPR001343">
    <property type="entry name" value="Hemolysn_Ca-bd"/>
</dbReference>
<keyword evidence="3" id="KW-0964">Secreted</keyword>
<keyword evidence="4" id="KW-0800">Toxin</keyword>
<evidence type="ECO:0008006" key="10">
    <source>
        <dbReference type="Google" id="ProtNLM"/>
    </source>
</evidence>
<protein>
    <recommendedName>
        <fullName evidence="10">Haemolysin-type calcium binding-related domain-containing protein</fullName>
    </recommendedName>
</protein>
<dbReference type="InterPro" id="IPR050557">
    <property type="entry name" value="RTX_toxin/Mannuronan_C5-epim"/>
</dbReference>
<evidence type="ECO:0000256" key="2">
    <source>
        <dbReference type="ARBA" id="ARBA00004613"/>
    </source>
</evidence>
<keyword evidence="9" id="KW-1185">Reference proteome</keyword>
<proteinExistence type="predicted"/>
<dbReference type="GO" id="GO:0090729">
    <property type="term" value="F:toxin activity"/>
    <property type="evidence" value="ECO:0007669"/>
    <property type="project" value="UniProtKB-KW"/>
</dbReference>